<dbReference type="Pfam" id="PF02588">
    <property type="entry name" value="YitT_membrane"/>
    <property type="match status" value="1"/>
</dbReference>
<keyword evidence="8" id="KW-1185">Reference proteome</keyword>
<dbReference type="EMBL" id="JAHQCS010000162">
    <property type="protein sequence ID" value="MBU9714061.1"/>
    <property type="molecule type" value="Genomic_DNA"/>
</dbReference>
<reference evidence="7 8" key="1">
    <citation type="submission" date="2021-06" db="EMBL/GenBank/DDBJ databases">
        <title>Bacillus sp. RD4P76, an endophyte from a halophyte.</title>
        <authorList>
            <person name="Sun J.-Q."/>
        </authorList>
    </citation>
    <scope>NUCLEOTIDE SEQUENCE [LARGE SCALE GENOMIC DNA]</scope>
    <source>
        <strain evidence="7 8">CGMCC 1.15917</strain>
    </source>
</reference>
<evidence type="ECO:0000256" key="3">
    <source>
        <dbReference type="ARBA" id="ARBA00022692"/>
    </source>
</evidence>
<keyword evidence="3 6" id="KW-0812">Transmembrane</keyword>
<evidence type="ECO:0000256" key="6">
    <source>
        <dbReference type="SAM" id="Phobius"/>
    </source>
</evidence>
<keyword evidence="4 6" id="KW-1133">Transmembrane helix</keyword>
<feature type="transmembrane region" description="Helical" evidence="6">
    <location>
        <begin position="40"/>
        <end position="60"/>
    </location>
</feature>
<accession>A0ABS6JK53</accession>
<dbReference type="InterPro" id="IPR003740">
    <property type="entry name" value="YitT"/>
</dbReference>
<evidence type="ECO:0000256" key="5">
    <source>
        <dbReference type="ARBA" id="ARBA00023136"/>
    </source>
</evidence>
<organism evidence="7 8">
    <name type="scientific">Evansella tamaricis</name>
    <dbReference type="NCBI Taxonomy" id="2069301"/>
    <lineage>
        <taxon>Bacteria</taxon>
        <taxon>Bacillati</taxon>
        <taxon>Bacillota</taxon>
        <taxon>Bacilli</taxon>
        <taxon>Bacillales</taxon>
        <taxon>Bacillaceae</taxon>
        <taxon>Evansella</taxon>
    </lineage>
</organism>
<evidence type="ECO:0000313" key="7">
    <source>
        <dbReference type="EMBL" id="MBU9714061.1"/>
    </source>
</evidence>
<dbReference type="PANTHER" id="PTHR33545:SF5">
    <property type="entry name" value="UPF0750 MEMBRANE PROTEIN YITT"/>
    <property type="match status" value="1"/>
</dbReference>
<keyword evidence="5 6" id="KW-0472">Membrane</keyword>
<dbReference type="InterPro" id="IPR051461">
    <property type="entry name" value="UPF0750_membrane"/>
</dbReference>
<name>A0ABS6JK53_9BACI</name>
<feature type="transmembrane region" description="Helical" evidence="6">
    <location>
        <begin position="165"/>
        <end position="183"/>
    </location>
</feature>
<comment type="subcellular location">
    <subcellularLocation>
        <location evidence="1">Cell membrane</location>
        <topology evidence="1">Multi-pass membrane protein</topology>
    </subcellularLocation>
</comment>
<feature type="transmembrane region" description="Helical" evidence="6">
    <location>
        <begin position="102"/>
        <end position="131"/>
    </location>
</feature>
<gene>
    <name evidence="7" type="ORF">KS419_20200</name>
</gene>
<proteinExistence type="predicted"/>
<feature type="transmembrane region" description="Helical" evidence="6">
    <location>
        <begin position="72"/>
        <end position="90"/>
    </location>
</feature>
<evidence type="ECO:0000256" key="1">
    <source>
        <dbReference type="ARBA" id="ARBA00004651"/>
    </source>
</evidence>
<evidence type="ECO:0000313" key="8">
    <source>
        <dbReference type="Proteomes" id="UP000784880"/>
    </source>
</evidence>
<dbReference type="Proteomes" id="UP000784880">
    <property type="component" value="Unassembled WGS sequence"/>
</dbReference>
<evidence type="ECO:0000256" key="2">
    <source>
        <dbReference type="ARBA" id="ARBA00022475"/>
    </source>
</evidence>
<keyword evidence="2" id="KW-1003">Cell membrane</keyword>
<dbReference type="PANTHER" id="PTHR33545">
    <property type="entry name" value="UPF0750 MEMBRANE PROTEIN YITT-RELATED"/>
    <property type="match status" value="1"/>
</dbReference>
<sequence>MLRIIYMLLGCFIVSVGILFLQNSEVITGGTAGLALSFSYLMNSSFAVVFFLINLPFYILSYFKMGWKFTASTIFAITSLSIMSEIVQFFPSFTIHPIFGSIIGGTIAGLGLSILFMNGSSLGGANILSLFLQQRFNWNPGKTMFAFDFLVILTGLYSVGLVRGFYSVLSIFVISYIISFFKVKIAARNVRPKTAVQPEPSAS</sequence>
<protein>
    <submittedName>
        <fullName evidence="7">YitT family protein</fullName>
    </submittedName>
</protein>
<comment type="caution">
    <text evidence="7">The sequence shown here is derived from an EMBL/GenBank/DDBJ whole genome shotgun (WGS) entry which is preliminary data.</text>
</comment>
<evidence type="ECO:0000256" key="4">
    <source>
        <dbReference type="ARBA" id="ARBA00022989"/>
    </source>
</evidence>